<organism evidence="3 4">
    <name type="scientific">Striga hermonthica</name>
    <name type="common">Purple witchweed</name>
    <name type="synonym">Buchnera hermonthica</name>
    <dbReference type="NCBI Taxonomy" id="68872"/>
    <lineage>
        <taxon>Eukaryota</taxon>
        <taxon>Viridiplantae</taxon>
        <taxon>Streptophyta</taxon>
        <taxon>Embryophyta</taxon>
        <taxon>Tracheophyta</taxon>
        <taxon>Spermatophyta</taxon>
        <taxon>Magnoliopsida</taxon>
        <taxon>eudicotyledons</taxon>
        <taxon>Gunneridae</taxon>
        <taxon>Pentapetalae</taxon>
        <taxon>asterids</taxon>
        <taxon>lamiids</taxon>
        <taxon>Lamiales</taxon>
        <taxon>Orobanchaceae</taxon>
        <taxon>Buchnereae</taxon>
        <taxon>Striga</taxon>
    </lineage>
</organism>
<evidence type="ECO:0000256" key="1">
    <source>
        <dbReference type="SAM" id="Coils"/>
    </source>
</evidence>
<feature type="region of interest" description="Disordered" evidence="2">
    <location>
        <begin position="558"/>
        <end position="591"/>
    </location>
</feature>
<accession>A0A9N7MQX3</accession>
<feature type="region of interest" description="Disordered" evidence="2">
    <location>
        <begin position="1"/>
        <end position="32"/>
    </location>
</feature>
<dbReference type="Proteomes" id="UP001153555">
    <property type="component" value="Unassembled WGS sequence"/>
</dbReference>
<feature type="coiled-coil region" evidence="1">
    <location>
        <begin position="231"/>
        <end position="305"/>
    </location>
</feature>
<keyword evidence="1" id="KW-0175">Coiled coil</keyword>
<dbReference type="InterPro" id="IPR043424">
    <property type="entry name" value="BLT-like"/>
</dbReference>
<feature type="compositionally biased region" description="Basic and acidic residues" evidence="2">
    <location>
        <begin position="1"/>
        <end position="23"/>
    </location>
</feature>
<protein>
    <submittedName>
        <fullName evidence="3">Uncharacterized protein</fullName>
    </submittedName>
</protein>
<name>A0A9N7MQX3_STRHE</name>
<feature type="region of interest" description="Disordered" evidence="2">
    <location>
        <begin position="113"/>
        <end position="140"/>
    </location>
</feature>
<dbReference type="PANTHER" id="PTHR31071">
    <property type="entry name" value="GB|AAF24581.1"/>
    <property type="match status" value="1"/>
</dbReference>
<sequence>MNKVERSREVPAEKRANLGEKLRRVGKRGGQQTPVASFWRPLELELLASADKFQQDCGTKRDYYTKDSPFQAPPVSARKLAAALWELHHYKRFLAKMHHGGGGRVRRLNYHQQPDCQDKGGVDRPLDPSPSSPDLPGSSSSLRRHVVATLMQHHRTGESGIHAIQPVSPASYGSSMEIAAYNPAVTPTSSIELKARTGDTSYSLRTSTELLKVLNRIWTLEEQHVSNISLVKALKKELVHARSQFKALVQEQQADRHEMDELMKQIAQDKLIRKNKEQERINMAVQSLRDELEDEKKLRKRSETLHRKLARELHEVKMTLGKVSKELEDEKSTRGVLESLCDEFAFGIRDYEKELHALRQKTDGDWVERADRDQLILHVSESWLDERMQAEMQTGGDFKSVVEKLRPEIETFLNAKKRKDGGTTNLITALRRSSLESIPLNTIVSAPREDEDEENGSMSGDSNCFELEKTSEQQNIQGKKKIGLPEQAGGSRFEEQMAQAIENSTVAGRAVVSESERASGPEKGKLVKENSAERTGGRVKSNYVIENLIRNHYLLPDKKNDGEVWRGQPSPVRQWGEKLPSGDEVESNGVGLSLKQGSLKAKLFEARARGQQRSRSSAKSAVASRK</sequence>
<evidence type="ECO:0000313" key="4">
    <source>
        <dbReference type="Proteomes" id="UP001153555"/>
    </source>
</evidence>
<feature type="compositionally biased region" description="Basic and acidic residues" evidence="2">
    <location>
        <begin position="514"/>
        <end position="533"/>
    </location>
</feature>
<feature type="region of interest" description="Disordered" evidence="2">
    <location>
        <begin position="511"/>
        <end position="533"/>
    </location>
</feature>
<gene>
    <name evidence="3" type="ORF">SHERM_12936</name>
</gene>
<feature type="compositionally biased region" description="Low complexity" evidence="2">
    <location>
        <begin position="609"/>
        <end position="626"/>
    </location>
</feature>
<evidence type="ECO:0000256" key="2">
    <source>
        <dbReference type="SAM" id="MobiDB-lite"/>
    </source>
</evidence>
<dbReference type="OrthoDB" id="670909at2759"/>
<evidence type="ECO:0000313" key="3">
    <source>
        <dbReference type="EMBL" id="CAA0812120.1"/>
    </source>
</evidence>
<feature type="region of interest" description="Disordered" evidence="2">
    <location>
        <begin position="605"/>
        <end position="626"/>
    </location>
</feature>
<comment type="caution">
    <text evidence="3">The sequence shown here is derived from an EMBL/GenBank/DDBJ whole genome shotgun (WGS) entry which is preliminary data.</text>
</comment>
<dbReference type="AlphaFoldDB" id="A0A9N7MQX3"/>
<dbReference type="EMBL" id="CACSLK010009714">
    <property type="protein sequence ID" value="CAA0812120.1"/>
    <property type="molecule type" value="Genomic_DNA"/>
</dbReference>
<feature type="compositionally biased region" description="Basic and acidic residues" evidence="2">
    <location>
        <begin position="116"/>
        <end position="126"/>
    </location>
</feature>
<reference evidence="3" key="1">
    <citation type="submission" date="2019-12" db="EMBL/GenBank/DDBJ databases">
        <authorList>
            <person name="Scholes J."/>
        </authorList>
    </citation>
    <scope>NUCLEOTIDE SEQUENCE</scope>
</reference>
<proteinExistence type="predicted"/>
<dbReference type="PANTHER" id="PTHR31071:SF9">
    <property type="entry name" value="INTRACELLULAR PROTEIN TRANSPORT PROTEIN USO1-RELATED"/>
    <property type="match status" value="1"/>
</dbReference>
<keyword evidence="4" id="KW-1185">Reference proteome</keyword>